<evidence type="ECO:0000256" key="5">
    <source>
        <dbReference type="PROSITE-ProRule" id="PRU00221"/>
    </source>
</evidence>
<dbReference type="Pfam" id="PF00400">
    <property type="entry name" value="WD40"/>
    <property type="match status" value="1"/>
</dbReference>
<evidence type="ECO:0000256" key="1">
    <source>
        <dbReference type="ARBA" id="ARBA00022443"/>
    </source>
</evidence>
<sequence>MSEGDDGQAAPDHDRDRDQLTSLVSDEVERQLRARGSLLEAMREQMAKVLAEFEEMAATVSSKRSWSNSVAKSKPFASPKRTSPFDIHPVVTPLDIVPTAAASPPRLPKIGVGLVKSIHQLKRTASGGALPPGEPRSPDGKIAFDKILPRVANIEKRVNGSQMMLSQQRQQMYERALVRYPQCRSNVFAPSIYDREEVASSDASAGVQAPRATLELDFVYGCRSGATTSLSSSHPATSNASTNNNAFYLSTGEIMWFTATLVILYKKETNTQRYFREHTNEVTSVTVHPNQRIVASGQAGRSAFLLVWNANDEPLVYQVAYCKRLNMIMSCGNDGKLLLWTCQMSKPMRIPGVNTHGVFTPLTGTFAEGSHALYPHDDPAKVFQLPSALPSETSAGGAAATLKPTSIVWKEDGSYVLVSSSNSCIWELNVATGDWQLLFEARSSAIGACTAHPMVQEVATISQDGYLSFWDLQQHTCTRRLYLGTFITASVKAFCMEFHPIGHELTIGLSSGELLVVDCDAFKVLLRKNIKSTASSTTNLHFGLSGPGFRAIAQVKYCPNAKFLAVGVKDTFVYIYDVVNGYKKLHVCEGHSSAVMHLTWNKDGDILQSNAADGEILHWLVSPNKGETKQITDAFLVRDVQWIKWTCVFGWPTPGVWSDESPNLVDIAAVSTTGPKTASDPSESGSTQTNSSEDLIAVVCRSSIHLLKYPAHRGAKRKVYKAHSSAIVALDFTFDDAYLVTIGGDDGTIMQWKVVLGGDTSPRGHMMGQNNNTKGTPRQHVVEVDSTAEPWPNSSPVPPLAEKQSSSQLSPRKNSRQYRERQVHQDAGPDGESLHQNADQVDQAELANSTHHATSLDDNSGSGGAPAERGIGYRGPIDPGDPLSAPVQVRVTHDYVAENSDELSLTHGEILRVFSKAGGEWWLGETCDGTKGYFPASYVEDVDLSAPTTNDEANEEQVAEG</sequence>
<evidence type="ECO:0000313" key="8">
    <source>
        <dbReference type="EMBL" id="KAE9359171.1"/>
    </source>
</evidence>
<dbReference type="Gene3D" id="2.130.10.10">
    <property type="entry name" value="YVTN repeat-like/Quinoprotein amine dehydrogenase"/>
    <property type="match status" value="2"/>
</dbReference>
<dbReference type="GO" id="GO:0008017">
    <property type="term" value="F:microtubule binding"/>
    <property type="evidence" value="ECO:0007669"/>
    <property type="project" value="TreeGrafter"/>
</dbReference>
<feature type="region of interest" description="Disordered" evidence="6">
    <location>
        <begin position="759"/>
        <end position="778"/>
    </location>
</feature>
<evidence type="ECO:0000256" key="6">
    <source>
        <dbReference type="SAM" id="MobiDB-lite"/>
    </source>
</evidence>
<dbReference type="InterPro" id="IPR001452">
    <property type="entry name" value="SH3_domain"/>
</dbReference>
<evidence type="ECO:0000256" key="4">
    <source>
        <dbReference type="PROSITE-ProRule" id="PRU00192"/>
    </source>
</evidence>
<dbReference type="SMART" id="SM00320">
    <property type="entry name" value="WD40"/>
    <property type="match status" value="6"/>
</dbReference>
<feature type="repeat" description="WD" evidence="5">
    <location>
        <begin position="588"/>
        <end position="619"/>
    </location>
</feature>
<dbReference type="Pfam" id="PF07653">
    <property type="entry name" value="SH3_2"/>
    <property type="match status" value="1"/>
</dbReference>
<feature type="region of interest" description="Disordered" evidence="6">
    <location>
        <begin position="672"/>
        <end position="691"/>
    </location>
</feature>
<dbReference type="CDD" id="cd00174">
    <property type="entry name" value="SH3"/>
    <property type="match status" value="1"/>
</dbReference>
<reference evidence="8 9" key="1">
    <citation type="submission" date="2018-09" db="EMBL/GenBank/DDBJ databases">
        <title>Genomic investigation of the strawberry pathogen Phytophthora fragariae indicates pathogenicity is determined by transcriptional variation in three key races.</title>
        <authorList>
            <person name="Adams T.M."/>
            <person name="Armitage A.D."/>
            <person name="Sobczyk M.K."/>
            <person name="Bates H.J."/>
            <person name="Dunwell J.M."/>
            <person name="Nellist C.F."/>
            <person name="Harrison R.J."/>
        </authorList>
    </citation>
    <scope>NUCLEOTIDE SEQUENCE [LARGE SCALE GENOMIC DNA]</scope>
    <source>
        <strain evidence="8 9">NOV-77</strain>
    </source>
</reference>
<organism evidence="8 9">
    <name type="scientific">Phytophthora fragariae</name>
    <dbReference type="NCBI Taxonomy" id="53985"/>
    <lineage>
        <taxon>Eukaryota</taxon>
        <taxon>Sar</taxon>
        <taxon>Stramenopiles</taxon>
        <taxon>Oomycota</taxon>
        <taxon>Peronosporomycetes</taxon>
        <taxon>Peronosporales</taxon>
        <taxon>Peronosporaceae</taxon>
        <taxon>Phytophthora</taxon>
    </lineage>
</organism>
<keyword evidence="1 4" id="KW-0728">SH3 domain</keyword>
<dbReference type="SUPFAM" id="SSF50978">
    <property type="entry name" value="WD40 repeat-like"/>
    <property type="match status" value="1"/>
</dbReference>
<dbReference type="InterPro" id="IPR001680">
    <property type="entry name" value="WD40_rpt"/>
</dbReference>
<dbReference type="PROSITE" id="PS50294">
    <property type="entry name" value="WD_REPEATS_REGION"/>
    <property type="match status" value="1"/>
</dbReference>
<feature type="region of interest" description="Disordered" evidence="6">
    <location>
        <begin position="786"/>
        <end position="835"/>
    </location>
</feature>
<feature type="repeat" description="WD" evidence="5">
    <location>
        <begin position="720"/>
        <end position="754"/>
    </location>
</feature>
<dbReference type="PROSITE" id="PS50002">
    <property type="entry name" value="SH3"/>
    <property type="match status" value="1"/>
</dbReference>
<dbReference type="InterPro" id="IPR050630">
    <property type="entry name" value="WD_repeat_EMAP"/>
</dbReference>
<dbReference type="SMART" id="SM00326">
    <property type="entry name" value="SH3"/>
    <property type="match status" value="1"/>
</dbReference>
<dbReference type="SUPFAM" id="SSF50044">
    <property type="entry name" value="SH3-domain"/>
    <property type="match status" value="1"/>
</dbReference>
<gene>
    <name evidence="8" type="ORF">PF008_g2347</name>
</gene>
<feature type="region of interest" description="Disordered" evidence="6">
    <location>
        <begin position="849"/>
        <end position="883"/>
    </location>
</feature>
<keyword evidence="3" id="KW-0677">Repeat</keyword>
<dbReference type="Proteomes" id="UP000486351">
    <property type="component" value="Unassembled WGS sequence"/>
</dbReference>
<dbReference type="InterPro" id="IPR055442">
    <property type="entry name" value="Beta-prop_EML-like_2nd"/>
</dbReference>
<accession>A0A6G0SHM9</accession>
<dbReference type="AlphaFoldDB" id="A0A6G0SHM9"/>
<dbReference type="PANTHER" id="PTHR13720">
    <property type="entry name" value="WD-40 REPEAT PROTEIN"/>
    <property type="match status" value="1"/>
</dbReference>
<dbReference type="InterPro" id="IPR036322">
    <property type="entry name" value="WD40_repeat_dom_sf"/>
</dbReference>
<feature type="compositionally biased region" description="Polar residues" evidence="6">
    <location>
        <begin position="803"/>
        <end position="812"/>
    </location>
</feature>
<dbReference type="Gene3D" id="2.30.30.40">
    <property type="entry name" value="SH3 Domains"/>
    <property type="match status" value="1"/>
</dbReference>
<dbReference type="PANTHER" id="PTHR13720:SF33">
    <property type="entry name" value="HELP DOMAIN-CONTAINING PROTEIN"/>
    <property type="match status" value="1"/>
</dbReference>
<name>A0A6G0SHM9_9STRA</name>
<evidence type="ECO:0000313" key="9">
    <source>
        <dbReference type="Proteomes" id="UP000486351"/>
    </source>
</evidence>
<dbReference type="InterPro" id="IPR015943">
    <property type="entry name" value="WD40/YVTN_repeat-like_dom_sf"/>
</dbReference>
<feature type="domain" description="SH3" evidence="7">
    <location>
        <begin position="884"/>
        <end position="944"/>
    </location>
</feature>
<dbReference type="Pfam" id="PF23414">
    <property type="entry name" value="Beta-prop_EML_2"/>
    <property type="match status" value="1"/>
</dbReference>
<keyword evidence="2 5" id="KW-0853">WD repeat</keyword>
<evidence type="ECO:0000259" key="7">
    <source>
        <dbReference type="PROSITE" id="PS50002"/>
    </source>
</evidence>
<protein>
    <recommendedName>
        <fullName evidence="7">SH3 domain-containing protein</fullName>
    </recommendedName>
</protein>
<evidence type="ECO:0000256" key="3">
    <source>
        <dbReference type="ARBA" id="ARBA00022737"/>
    </source>
</evidence>
<proteinExistence type="predicted"/>
<dbReference type="EMBL" id="QXFY01000063">
    <property type="protein sequence ID" value="KAE9359171.1"/>
    <property type="molecule type" value="Genomic_DNA"/>
</dbReference>
<dbReference type="InterPro" id="IPR036028">
    <property type="entry name" value="SH3-like_dom_sf"/>
</dbReference>
<feature type="compositionally biased region" description="Polar residues" evidence="6">
    <location>
        <begin position="849"/>
        <end position="860"/>
    </location>
</feature>
<feature type="region of interest" description="Disordered" evidence="6">
    <location>
        <begin position="1"/>
        <end position="26"/>
    </location>
</feature>
<dbReference type="PROSITE" id="PS50082">
    <property type="entry name" value="WD_REPEATS_2"/>
    <property type="match status" value="2"/>
</dbReference>
<evidence type="ECO:0000256" key="2">
    <source>
        <dbReference type="ARBA" id="ARBA00022574"/>
    </source>
</evidence>
<comment type="caution">
    <text evidence="8">The sequence shown here is derived from an EMBL/GenBank/DDBJ whole genome shotgun (WGS) entry which is preliminary data.</text>
</comment>